<feature type="signal peptide" evidence="2">
    <location>
        <begin position="1"/>
        <end position="17"/>
    </location>
</feature>
<sequence length="79" mass="9285">MLLYFLLNLCNLNNTDTDTISYVFSWSIDDSCGCQSTSKEESHFWYVFGGCTLLLVFFISTIIFIFKKRKTREKYQSLV</sequence>
<name>A0A437AJZ8_9MICR</name>
<accession>A0A437AJZ8</accession>
<keyword evidence="1" id="KW-0812">Transmembrane</keyword>
<dbReference type="Proteomes" id="UP000282876">
    <property type="component" value="Unassembled WGS sequence"/>
</dbReference>
<feature type="chain" id="PRO_5019249493" evidence="2">
    <location>
        <begin position="18"/>
        <end position="79"/>
    </location>
</feature>
<comment type="caution">
    <text evidence="3">The sequence shown here is derived from an EMBL/GenBank/DDBJ whole genome shotgun (WGS) entry which is preliminary data.</text>
</comment>
<protein>
    <submittedName>
        <fullName evidence="3">Uncharacterized protein</fullName>
    </submittedName>
</protein>
<keyword evidence="1" id="KW-0472">Membrane</keyword>
<evidence type="ECO:0000313" key="3">
    <source>
        <dbReference type="EMBL" id="RVD91388.1"/>
    </source>
</evidence>
<keyword evidence="4" id="KW-1185">Reference proteome</keyword>
<gene>
    <name evidence="3" type="ORF">TUBRATIS_21540</name>
</gene>
<reference evidence="3 4" key="1">
    <citation type="submission" date="2018-10" db="EMBL/GenBank/DDBJ databases">
        <title>Draft genome sequence of the microsporidian Tubulinosema ratisbonensis.</title>
        <authorList>
            <person name="Polonais V."/>
            <person name="Peyretaillade E."/>
            <person name="Niehus S."/>
            <person name="Wawrzyniak I."/>
            <person name="Franchet A."/>
            <person name="Gaspin C."/>
            <person name="Reichstadt M."/>
            <person name="Belser C."/>
            <person name="Labadie K."/>
            <person name="Delbac F."/>
            <person name="Ferrandon D."/>
        </authorList>
    </citation>
    <scope>NUCLEOTIDE SEQUENCE [LARGE SCALE GENOMIC DNA]</scope>
    <source>
        <strain evidence="3 4">Franzen</strain>
    </source>
</reference>
<evidence type="ECO:0000256" key="1">
    <source>
        <dbReference type="SAM" id="Phobius"/>
    </source>
</evidence>
<dbReference type="AlphaFoldDB" id="A0A437AJZ8"/>
<keyword evidence="2" id="KW-0732">Signal</keyword>
<evidence type="ECO:0000313" key="4">
    <source>
        <dbReference type="Proteomes" id="UP000282876"/>
    </source>
</evidence>
<evidence type="ECO:0000256" key="2">
    <source>
        <dbReference type="SAM" id="SignalP"/>
    </source>
</evidence>
<keyword evidence="1" id="KW-1133">Transmembrane helix</keyword>
<feature type="transmembrane region" description="Helical" evidence="1">
    <location>
        <begin position="44"/>
        <end position="66"/>
    </location>
</feature>
<proteinExistence type="predicted"/>
<dbReference type="EMBL" id="RCSS01000540">
    <property type="protein sequence ID" value="RVD91388.1"/>
    <property type="molecule type" value="Genomic_DNA"/>
</dbReference>
<dbReference type="VEuPathDB" id="MicrosporidiaDB:TUBRATIS_21540"/>
<organism evidence="3 4">
    <name type="scientific">Tubulinosema ratisbonensis</name>
    <dbReference type="NCBI Taxonomy" id="291195"/>
    <lineage>
        <taxon>Eukaryota</taxon>
        <taxon>Fungi</taxon>
        <taxon>Fungi incertae sedis</taxon>
        <taxon>Microsporidia</taxon>
        <taxon>Tubulinosematoidea</taxon>
        <taxon>Tubulinosematidae</taxon>
        <taxon>Tubulinosema</taxon>
    </lineage>
</organism>